<dbReference type="GO" id="GO:0005524">
    <property type="term" value="F:ATP binding"/>
    <property type="evidence" value="ECO:0007669"/>
    <property type="project" value="UniProtKB-UniRule"/>
</dbReference>
<keyword evidence="5 12" id="KW-0813">Transport</keyword>
<keyword evidence="14" id="KW-1185">Reference proteome</keyword>
<dbReference type="NCBIfam" id="NF004144">
    <property type="entry name" value="PRK05621.1-1"/>
    <property type="match status" value="1"/>
</dbReference>
<keyword evidence="7 12" id="KW-0375">Hydrogen ion transport</keyword>
<evidence type="ECO:0000256" key="4">
    <source>
        <dbReference type="ARBA" id="ARBA00011648"/>
    </source>
</evidence>
<dbReference type="Pfam" id="PF00231">
    <property type="entry name" value="ATP-synt"/>
    <property type="match status" value="1"/>
</dbReference>
<gene>
    <name evidence="12 13" type="primary">atpG</name>
    <name evidence="13" type="ORF">AQUSIP_22400</name>
</gene>
<keyword evidence="10 12" id="KW-0139">CF(1)</keyword>
<dbReference type="Gene3D" id="3.40.1380.10">
    <property type="match status" value="1"/>
</dbReference>
<dbReference type="FunFam" id="1.10.287.80:FF:000005">
    <property type="entry name" value="ATP synthase gamma chain"/>
    <property type="match status" value="1"/>
</dbReference>
<dbReference type="PANTHER" id="PTHR11693:SF22">
    <property type="entry name" value="ATP SYNTHASE SUBUNIT GAMMA, MITOCHONDRIAL"/>
    <property type="match status" value="1"/>
</dbReference>
<reference evidence="13 14" key="1">
    <citation type="submission" date="2019-08" db="EMBL/GenBank/DDBJ databases">
        <authorList>
            <person name="Guy L."/>
        </authorList>
    </citation>
    <scope>NUCLEOTIDE SEQUENCE [LARGE SCALE GENOMIC DNA]</scope>
    <source>
        <strain evidence="13 14">SGT-108</strain>
    </source>
</reference>
<dbReference type="GO" id="GO:0042777">
    <property type="term" value="P:proton motive force-driven plasma membrane ATP synthesis"/>
    <property type="evidence" value="ECO:0007669"/>
    <property type="project" value="UniProtKB-UniRule"/>
</dbReference>
<dbReference type="PRINTS" id="PR00126">
    <property type="entry name" value="ATPASEGAMMA"/>
</dbReference>
<dbReference type="HAMAP" id="MF_00815">
    <property type="entry name" value="ATP_synth_gamma_bact"/>
    <property type="match status" value="1"/>
</dbReference>
<evidence type="ECO:0000256" key="12">
    <source>
        <dbReference type="HAMAP-Rule" id="MF_00815"/>
    </source>
</evidence>
<dbReference type="OrthoDB" id="9812769at2"/>
<evidence type="ECO:0000256" key="7">
    <source>
        <dbReference type="ARBA" id="ARBA00022781"/>
    </source>
</evidence>
<protein>
    <recommendedName>
        <fullName evidence="12">ATP synthase gamma chain</fullName>
    </recommendedName>
    <alternativeName>
        <fullName evidence="12">ATP synthase F1 sector gamma subunit</fullName>
    </alternativeName>
    <alternativeName>
        <fullName evidence="12">F-ATPase gamma subunit</fullName>
    </alternativeName>
</protein>
<dbReference type="GO" id="GO:0005886">
    <property type="term" value="C:plasma membrane"/>
    <property type="evidence" value="ECO:0007669"/>
    <property type="project" value="UniProtKB-SubCell"/>
</dbReference>
<organism evidence="13 14">
    <name type="scientific">Aquicella siphonis</name>
    <dbReference type="NCBI Taxonomy" id="254247"/>
    <lineage>
        <taxon>Bacteria</taxon>
        <taxon>Pseudomonadati</taxon>
        <taxon>Pseudomonadota</taxon>
        <taxon>Gammaproteobacteria</taxon>
        <taxon>Legionellales</taxon>
        <taxon>Coxiellaceae</taxon>
        <taxon>Aquicella</taxon>
    </lineage>
</organism>
<sequence>MAIAKEIRLKIHSIKNTQKITKAMEMVAASKMRKTQDRMAKAIPYAKEILKVINHVARANSEYRHPYMEKREIKRAGYIVITTDRGLCGGLNSNLLKSTIKAVKQEMDNQVEVDLCLIGSKAMQFFKRIGGNVLAHKRDLGDAPSVTDLIGVVRVMLDAYLEKKIDALYICTNEFVTTMRQDPVIQQVLPLTASEDTELQHHWDYIYEPDNAPELLDRLLTRYIESQVYRAVIENIACEQAARMLAMRNATDNAAELISNLQLVYNKARQASITRELSEIVAGASVI</sequence>
<evidence type="ECO:0000256" key="2">
    <source>
        <dbReference type="ARBA" id="ARBA00004170"/>
    </source>
</evidence>
<dbReference type="Gene3D" id="1.10.287.80">
    <property type="entry name" value="ATP synthase, gamma subunit, helix hairpin domain"/>
    <property type="match status" value="1"/>
</dbReference>
<accession>A0A5E4PKQ9</accession>
<evidence type="ECO:0000313" key="13">
    <source>
        <dbReference type="EMBL" id="VVC76913.1"/>
    </source>
</evidence>
<evidence type="ECO:0000313" key="14">
    <source>
        <dbReference type="Proteomes" id="UP000324194"/>
    </source>
</evidence>
<evidence type="ECO:0000256" key="5">
    <source>
        <dbReference type="ARBA" id="ARBA00022448"/>
    </source>
</evidence>
<evidence type="ECO:0000256" key="9">
    <source>
        <dbReference type="ARBA" id="ARBA00023136"/>
    </source>
</evidence>
<dbReference type="Proteomes" id="UP000324194">
    <property type="component" value="Chromosome 1"/>
</dbReference>
<dbReference type="KEGG" id="asip:AQUSIP_22400"/>
<dbReference type="RefSeq" id="WP_148340194.1">
    <property type="nucleotide sequence ID" value="NZ_LR699119.1"/>
</dbReference>
<evidence type="ECO:0000256" key="6">
    <source>
        <dbReference type="ARBA" id="ARBA00022475"/>
    </source>
</evidence>
<dbReference type="CDD" id="cd12151">
    <property type="entry name" value="F1-ATPase_gamma"/>
    <property type="match status" value="1"/>
</dbReference>
<evidence type="ECO:0000256" key="1">
    <source>
        <dbReference type="ARBA" id="ARBA00003456"/>
    </source>
</evidence>
<dbReference type="GO" id="GO:0046933">
    <property type="term" value="F:proton-transporting ATP synthase activity, rotational mechanism"/>
    <property type="evidence" value="ECO:0007669"/>
    <property type="project" value="UniProtKB-UniRule"/>
</dbReference>
<dbReference type="EMBL" id="LR699119">
    <property type="protein sequence ID" value="VVC76913.1"/>
    <property type="molecule type" value="Genomic_DNA"/>
</dbReference>
<keyword evidence="6 12" id="KW-1003">Cell membrane</keyword>
<dbReference type="GO" id="GO:0045259">
    <property type="term" value="C:proton-transporting ATP synthase complex"/>
    <property type="evidence" value="ECO:0007669"/>
    <property type="project" value="UniProtKB-KW"/>
</dbReference>
<evidence type="ECO:0000256" key="8">
    <source>
        <dbReference type="ARBA" id="ARBA00023065"/>
    </source>
</evidence>
<comment type="subunit">
    <text evidence="4 12">F-type ATPases have 2 components, CF(1) - the catalytic core - and CF(0) - the membrane proton channel. CF(1) has five subunits: alpha(3), beta(3), gamma(1), delta(1), epsilon(1). CF(0) has three main subunits: a, b and c.</text>
</comment>
<comment type="similarity">
    <text evidence="3 12">Belongs to the ATPase gamma chain family.</text>
</comment>
<comment type="function">
    <text evidence="1 12">Produces ATP from ADP in the presence of a proton gradient across the membrane. The gamma chain is believed to be important in regulating ATPase activity and the flow of protons through the CF(0) complex.</text>
</comment>
<keyword evidence="11 12" id="KW-0066">ATP synthesis</keyword>
<dbReference type="InterPro" id="IPR000131">
    <property type="entry name" value="ATP_synth_F1_gsu"/>
</dbReference>
<keyword evidence="8 12" id="KW-0406">Ion transport</keyword>
<evidence type="ECO:0000256" key="11">
    <source>
        <dbReference type="ARBA" id="ARBA00023310"/>
    </source>
</evidence>
<evidence type="ECO:0000256" key="10">
    <source>
        <dbReference type="ARBA" id="ARBA00023196"/>
    </source>
</evidence>
<dbReference type="NCBIfam" id="TIGR01146">
    <property type="entry name" value="ATPsyn_F1gamma"/>
    <property type="match status" value="1"/>
</dbReference>
<dbReference type="PANTHER" id="PTHR11693">
    <property type="entry name" value="ATP SYNTHASE GAMMA CHAIN"/>
    <property type="match status" value="1"/>
</dbReference>
<name>A0A5E4PKQ9_9COXI</name>
<dbReference type="InterPro" id="IPR035968">
    <property type="entry name" value="ATP_synth_F1_ATPase_gsu"/>
</dbReference>
<comment type="subcellular location">
    <subcellularLocation>
        <location evidence="12">Cell membrane</location>
        <topology evidence="12">Peripheral membrane protein</topology>
    </subcellularLocation>
    <subcellularLocation>
        <location evidence="2">Membrane</location>
        <topology evidence="2">Peripheral membrane protein</topology>
    </subcellularLocation>
</comment>
<proteinExistence type="inferred from homology"/>
<keyword evidence="9 12" id="KW-0472">Membrane</keyword>
<evidence type="ECO:0000256" key="3">
    <source>
        <dbReference type="ARBA" id="ARBA00007681"/>
    </source>
</evidence>
<dbReference type="AlphaFoldDB" id="A0A5E4PKQ9"/>
<dbReference type="SUPFAM" id="SSF52943">
    <property type="entry name" value="ATP synthase (F1-ATPase), gamma subunit"/>
    <property type="match status" value="1"/>
</dbReference>